<dbReference type="PANTHER" id="PTHR12898:SF1">
    <property type="entry name" value="MEDIATOR OF RNA POLYMERASE II TRANSCRIPTION SUBUNIT 24"/>
    <property type="match status" value="1"/>
</dbReference>
<reference evidence="9 10" key="1">
    <citation type="submission" date="2024-07" db="EMBL/GenBank/DDBJ databases">
        <title>Chromosome-level genome assembly of the water stick insect Ranatra chinensis (Heteroptera: Nepidae).</title>
        <authorList>
            <person name="Liu X."/>
        </authorList>
    </citation>
    <scope>NUCLEOTIDE SEQUENCE [LARGE SCALE GENOMIC DNA]</scope>
    <source>
        <strain evidence="9">Cailab_2021Rc</strain>
        <tissue evidence="9">Muscle</tissue>
    </source>
</reference>
<evidence type="ECO:0000256" key="7">
    <source>
        <dbReference type="ARBA" id="ARBA00023242"/>
    </source>
</evidence>
<dbReference type="InterPro" id="IPR021429">
    <property type="entry name" value="Mediator_Med24"/>
</dbReference>
<keyword evidence="7" id="KW-0539">Nucleus</keyword>
<keyword evidence="4" id="KW-0805">Transcription regulation</keyword>
<protein>
    <recommendedName>
        <fullName evidence="3">Mediator of RNA polymerase II transcription subunit 24</fullName>
    </recommendedName>
    <alternativeName>
        <fullName evidence="8">Mediator complex subunit 24</fullName>
    </alternativeName>
</protein>
<dbReference type="GO" id="GO:0005634">
    <property type="term" value="C:nucleus"/>
    <property type="evidence" value="ECO:0007669"/>
    <property type="project" value="UniProtKB-SubCell"/>
</dbReference>
<comment type="subcellular location">
    <subcellularLocation>
        <location evidence="1">Nucleus</location>
    </subcellularLocation>
</comment>
<accession>A0ABD0YH45</accession>
<evidence type="ECO:0000256" key="2">
    <source>
        <dbReference type="ARBA" id="ARBA00007864"/>
    </source>
</evidence>
<keyword evidence="5" id="KW-0010">Activator</keyword>
<evidence type="ECO:0000256" key="5">
    <source>
        <dbReference type="ARBA" id="ARBA00023159"/>
    </source>
</evidence>
<organism evidence="9 10">
    <name type="scientific">Ranatra chinensis</name>
    <dbReference type="NCBI Taxonomy" id="642074"/>
    <lineage>
        <taxon>Eukaryota</taxon>
        <taxon>Metazoa</taxon>
        <taxon>Ecdysozoa</taxon>
        <taxon>Arthropoda</taxon>
        <taxon>Hexapoda</taxon>
        <taxon>Insecta</taxon>
        <taxon>Pterygota</taxon>
        <taxon>Neoptera</taxon>
        <taxon>Paraneoptera</taxon>
        <taxon>Hemiptera</taxon>
        <taxon>Heteroptera</taxon>
        <taxon>Panheteroptera</taxon>
        <taxon>Nepomorpha</taxon>
        <taxon>Nepidae</taxon>
        <taxon>Ranatrinae</taxon>
        <taxon>Ranatra</taxon>
    </lineage>
</organism>
<evidence type="ECO:0000313" key="10">
    <source>
        <dbReference type="Proteomes" id="UP001558652"/>
    </source>
</evidence>
<evidence type="ECO:0000256" key="4">
    <source>
        <dbReference type="ARBA" id="ARBA00023015"/>
    </source>
</evidence>
<gene>
    <name evidence="9" type="ORF">AAG570_003787</name>
</gene>
<dbReference type="Pfam" id="PF11277">
    <property type="entry name" value="Med24_N"/>
    <property type="match status" value="1"/>
</dbReference>
<keyword evidence="10" id="KW-1185">Reference proteome</keyword>
<evidence type="ECO:0000256" key="6">
    <source>
        <dbReference type="ARBA" id="ARBA00023163"/>
    </source>
</evidence>
<evidence type="ECO:0000256" key="8">
    <source>
        <dbReference type="ARBA" id="ARBA00031960"/>
    </source>
</evidence>
<dbReference type="EMBL" id="JBFDAA010000014">
    <property type="protein sequence ID" value="KAL1122382.1"/>
    <property type="molecule type" value="Genomic_DNA"/>
</dbReference>
<dbReference type="Proteomes" id="UP001558652">
    <property type="component" value="Unassembled WGS sequence"/>
</dbReference>
<comment type="similarity">
    <text evidence="2">Belongs to the Mediator complex subunit 24 family.</text>
</comment>
<comment type="caution">
    <text evidence="9">The sequence shown here is derived from an EMBL/GenBank/DDBJ whole genome shotgun (WGS) entry which is preliminary data.</text>
</comment>
<evidence type="ECO:0000256" key="1">
    <source>
        <dbReference type="ARBA" id="ARBA00004123"/>
    </source>
</evidence>
<dbReference type="AlphaFoldDB" id="A0ABD0YH45"/>
<evidence type="ECO:0000313" key="9">
    <source>
        <dbReference type="EMBL" id="KAL1122382.1"/>
    </source>
</evidence>
<name>A0ABD0YH45_9HEMI</name>
<evidence type="ECO:0000256" key="3">
    <source>
        <dbReference type="ARBA" id="ARBA00019693"/>
    </source>
</evidence>
<sequence>MEDLVPAKLLQLEEGSLGIKVTSSASQYPPLQEPLLSALKSVFNAFSVIAEHTSYVSHHTYFVFKFLELIVTCGGDMARPLLQGMPNTLVRSLVRALPDMFTTDLVLRLYDLSSAAGRKATASDLCLLRNMALKPTI</sequence>
<proteinExistence type="inferred from homology"/>
<dbReference type="PANTHER" id="PTHR12898">
    <property type="entry name" value="MEDIATOR OF RNA POLYMERASE II TRANSCRIPTION SUBUNIT 24"/>
    <property type="match status" value="1"/>
</dbReference>
<keyword evidence="6" id="KW-0804">Transcription</keyword>